<dbReference type="SMART" id="SM00225">
    <property type="entry name" value="BTB"/>
    <property type="match status" value="1"/>
</dbReference>
<evidence type="ECO:0000313" key="6">
    <source>
        <dbReference type="Proteomes" id="UP001149090"/>
    </source>
</evidence>
<dbReference type="Pfam" id="PF00651">
    <property type="entry name" value="BTB"/>
    <property type="match status" value="1"/>
</dbReference>
<accession>A0A9Q0RDG9</accession>
<feature type="repeat" description="ANK" evidence="3">
    <location>
        <begin position="55"/>
        <end position="90"/>
    </location>
</feature>
<dbReference type="SUPFAM" id="SSF54695">
    <property type="entry name" value="POZ domain"/>
    <property type="match status" value="1"/>
</dbReference>
<dbReference type="PRINTS" id="PR01415">
    <property type="entry name" value="ANKYRIN"/>
</dbReference>
<dbReference type="PANTHER" id="PTHR24178:SF41">
    <property type="entry name" value="ANKYRIN-2 ISOFORM X1"/>
    <property type="match status" value="1"/>
</dbReference>
<dbReference type="InterPro" id="IPR011333">
    <property type="entry name" value="SKP1/BTB/POZ_sf"/>
</dbReference>
<organism evidence="5 6">
    <name type="scientific">Anaeramoeba ignava</name>
    <name type="common">Anaerobic marine amoeba</name>
    <dbReference type="NCBI Taxonomy" id="1746090"/>
    <lineage>
        <taxon>Eukaryota</taxon>
        <taxon>Metamonada</taxon>
        <taxon>Anaeramoebidae</taxon>
        <taxon>Anaeramoeba</taxon>
    </lineage>
</organism>
<keyword evidence="6" id="KW-1185">Reference proteome</keyword>
<sequence length="497" mass="58009">MIEKKANINAKNKYNETPLHLLCEFQHPNTLKLIEYFIENKAEINAQTKTDRQEKKETPLHVACKCNYKKTTQVIKFLIEKGADINAKTKNNDTPLHFACQLHKGDSLKIIQYLIKKGADINAKNKDDKTPLHFVCHNQNQRTLEFVKFLIANGADINAKTKFGKTPLHLITQFQNEYSFEIAKFLIAKGADINAKNKDGKSSFNFVQKIKKIKNQFIKQENDPKLINLMIENNANIFDLKNSKIPKEVVNSFFRNYSINQDLNNLFKLNDNFSDLQIESLDGCKFPVHKLILLTRLNNDESLLESFVKICSEKPKENVQLALNFLYTGFPNFDILTQILETLPDLESEVSKTEKIQEVETLFEKEEQKIALIQDFFKEISLDSDWIESKSKRKGILQDFTKLYEDNSTKDFKIICENKQIQVHKLILIIRSGLFKNMFLKVQDTSNQVHDYSGKSFETFKNFIYFLYHDEFDETTIIDEKLNQDLKYLKSFYQVNK</sequence>
<gene>
    <name evidence="5" type="ORF">M0811_07153</name>
</gene>
<feature type="repeat" description="ANK" evidence="3">
    <location>
        <begin position="127"/>
        <end position="162"/>
    </location>
</feature>
<dbReference type="PANTHER" id="PTHR24178">
    <property type="entry name" value="MOLTING PROTEIN MLT-4"/>
    <property type="match status" value="1"/>
</dbReference>
<dbReference type="PROSITE" id="PS50097">
    <property type="entry name" value="BTB"/>
    <property type="match status" value="1"/>
</dbReference>
<evidence type="ECO:0000256" key="2">
    <source>
        <dbReference type="ARBA" id="ARBA00023043"/>
    </source>
</evidence>
<dbReference type="AlphaFoldDB" id="A0A9Q0RDG9"/>
<dbReference type="PROSITE" id="PS50088">
    <property type="entry name" value="ANK_REPEAT"/>
    <property type="match status" value="5"/>
</dbReference>
<reference evidence="5" key="1">
    <citation type="submission" date="2022-10" db="EMBL/GenBank/DDBJ databases">
        <title>Novel sulphate-reducing endosymbionts in the free-living metamonad Anaeramoeba.</title>
        <authorList>
            <person name="Jerlstrom-Hultqvist J."/>
            <person name="Cepicka I."/>
            <person name="Gallot-Lavallee L."/>
            <person name="Salas-Leiva D."/>
            <person name="Curtis B.A."/>
            <person name="Zahonova K."/>
            <person name="Pipaliya S."/>
            <person name="Dacks J."/>
            <person name="Roger A.J."/>
        </authorList>
    </citation>
    <scope>NUCLEOTIDE SEQUENCE</scope>
    <source>
        <strain evidence="5">BMAN</strain>
    </source>
</reference>
<feature type="repeat" description="ANK" evidence="3">
    <location>
        <begin position="163"/>
        <end position="198"/>
    </location>
</feature>
<dbReference type="OrthoDB" id="1577640at2759"/>
<feature type="repeat" description="ANK" evidence="3">
    <location>
        <begin position="91"/>
        <end position="126"/>
    </location>
</feature>
<keyword evidence="1" id="KW-0677">Repeat</keyword>
<dbReference type="Gene3D" id="1.25.40.20">
    <property type="entry name" value="Ankyrin repeat-containing domain"/>
    <property type="match status" value="3"/>
</dbReference>
<name>A0A9Q0RDG9_ANAIG</name>
<evidence type="ECO:0000313" key="5">
    <source>
        <dbReference type="EMBL" id="KAJ5075583.1"/>
    </source>
</evidence>
<protein>
    <submittedName>
        <fullName evidence="5">Ankyrin repeat protein</fullName>
    </submittedName>
</protein>
<evidence type="ECO:0000256" key="3">
    <source>
        <dbReference type="PROSITE-ProRule" id="PRU00023"/>
    </source>
</evidence>
<evidence type="ECO:0000256" key="1">
    <source>
        <dbReference type="ARBA" id="ARBA00022737"/>
    </source>
</evidence>
<dbReference type="Proteomes" id="UP001149090">
    <property type="component" value="Unassembled WGS sequence"/>
</dbReference>
<dbReference type="InterPro" id="IPR036770">
    <property type="entry name" value="Ankyrin_rpt-contain_sf"/>
</dbReference>
<dbReference type="Gene3D" id="3.30.710.10">
    <property type="entry name" value="Potassium Channel Kv1.1, Chain A"/>
    <property type="match status" value="2"/>
</dbReference>
<feature type="domain" description="BTB" evidence="4">
    <location>
        <begin position="410"/>
        <end position="476"/>
    </location>
</feature>
<feature type="repeat" description="ANK" evidence="3">
    <location>
        <begin position="14"/>
        <end position="49"/>
    </location>
</feature>
<comment type="caution">
    <text evidence="5">The sequence shown here is derived from an EMBL/GenBank/DDBJ whole genome shotgun (WGS) entry which is preliminary data.</text>
</comment>
<dbReference type="SMART" id="SM00248">
    <property type="entry name" value="ANK"/>
    <property type="match status" value="5"/>
</dbReference>
<proteinExistence type="predicted"/>
<evidence type="ECO:0000259" key="4">
    <source>
        <dbReference type="PROSITE" id="PS50097"/>
    </source>
</evidence>
<dbReference type="SUPFAM" id="SSF48403">
    <property type="entry name" value="Ankyrin repeat"/>
    <property type="match status" value="1"/>
</dbReference>
<dbReference type="SUPFAM" id="SSF140860">
    <property type="entry name" value="Pseudo ankyrin repeat-like"/>
    <property type="match status" value="1"/>
</dbReference>
<dbReference type="EMBL" id="JAPDFW010000064">
    <property type="protein sequence ID" value="KAJ5075583.1"/>
    <property type="molecule type" value="Genomic_DNA"/>
</dbReference>
<dbReference type="Pfam" id="PF12796">
    <property type="entry name" value="Ank_2"/>
    <property type="match status" value="2"/>
</dbReference>
<dbReference type="InterPro" id="IPR000210">
    <property type="entry name" value="BTB/POZ_dom"/>
</dbReference>
<keyword evidence="2 3" id="KW-0040">ANK repeat</keyword>
<dbReference type="InterPro" id="IPR002110">
    <property type="entry name" value="Ankyrin_rpt"/>
</dbReference>
<dbReference type="PROSITE" id="PS50297">
    <property type="entry name" value="ANK_REP_REGION"/>
    <property type="match status" value="4"/>
</dbReference>
<dbReference type="CDD" id="cd18186">
    <property type="entry name" value="BTB_POZ_ZBTB_KLHL-like"/>
    <property type="match status" value="1"/>
</dbReference>